<keyword evidence="4 8" id="KW-0378">Hydrolase</keyword>
<dbReference type="Pfam" id="PF02586">
    <property type="entry name" value="SRAP"/>
    <property type="match status" value="1"/>
</dbReference>
<dbReference type="GO" id="GO:0016829">
    <property type="term" value="F:lyase activity"/>
    <property type="evidence" value="ECO:0007669"/>
    <property type="project" value="UniProtKB-KW"/>
</dbReference>
<sequence length="222" mass="25888">MCGRFTLTDEIVQLQAYFDFDYYEETTPRYNIAPGQNILTVVSDGRKRIGQNMKWGLVPYWADDEKIGYKMINARGETIESKPSFKHGFKRRRCLILADGFYEWKKTEDGKLPFRFVMKDRKPFAFAGIWETWSKGEKPLITCTIITTGPNEVTKDVHDRMPVILPPHTYETWLDPRQQDIEVLKEFITPYPADEMEKYPVSTLVNSAKNEISELIVPINSF</sequence>
<keyword evidence="5" id="KW-0190">Covalent protein-DNA linkage</keyword>
<keyword evidence="6" id="KW-0238">DNA-binding</keyword>
<reference evidence="9 10" key="1">
    <citation type="submission" date="2018-12" db="EMBL/GenBank/DDBJ databases">
        <title>Bacillus yapensis draft genome sequence.</title>
        <authorList>
            <person name="Yu L."/>
            <person name="Xu X."/>
            <person name="Tang X."/>
        </authorList>
    </citation>
    <scope>NUCLEOTIDE SEQUENCE [LARGE SCALE GENOMIC DNA]</scope>
    <source>
        <strain evidence="9 10">XXST-01</strain>
    </source>
</reference>
<dbReference type="SUPFAM" id="SSF143081">
    <property type="entry name" value="BB1717-like"/>
    <property type="match status" value="1"/>
</dbReference>
<dbReference type="GO" id="GO:0006508">
    <property type="term" value="P:proteolysis"/>
    <property type="evidence" value="ECO:0007669"/>
    <property type="project" value="UniProtKB-KW"/>
</dbReference>
<evidence type="ECO:0000256" key="4">
    <source>
        <dbReference type="ARBA" id="ARBA00022801"/>
    </source>
</evidence>
<accession>A0A431WJK3</accession>
<dbReference type="EC" id="3.4.-.-" evidence="8"/>
<keyword evidence="10" id="KW-1185">Reference proteome</keyword>
<proteinExistence type="inferred from homology"/>
<dbReference type="RefSeq" id="WP_126406254.1">
    <property type="nucleotide sequence ID" value="NZ_RXNT01000002.1"/>
</dbReference>
<protein>
    <recommendedName>
        <fullName evidence="8">Abasic site processing protein</fullName>
        <ecNumber evidence="8">3.4.-.-</ecNumber>
    </recommendedName>
</protein>
<organism evidence="9 10">
    <name type="scientific">Bacillus yapensis</name>
    <dbReference type="NCBI Taxonomy" id="2492960"/>
    <lineage>
        <taxon>Bacteria</taxon>
        <taxon>Bacillati</taxon>
        <taxon>Bacillota</taxon>
        <taxon>Bacilli</taxon>
        <taxon>Bacillales</taxon>
        <taxon>Bacillaceae</taxon>
        <taxon>Bacillus</taxon>
    </lineage>
</organism>
<evidence type="ECO:0000256" key="2">
    <source>
        <dbReference type="ARBA" id="ARBA00022670"/>
    </source>
</evidence>
<gene>
    <name evidence="9" type="ORF">EKG37_03435</name>
</gene>
<dbReference type="PANTHER" id="PTHR13604:SF0">
    <property type="entry name" value="ABASIC SITE PROCESSING PROTEIN HMCES"/>
    <property type="match status" value="1"/>
</dbReference>
<comment type="similarity">
    <text evidence="1 8">Belongs to the SOS response-associated peptidase family.</text>
</comment>
<evidence type="ECO:0000256" key="8">
    <source>
        <dbReference type="RuleBase" id="RU364100"/>
    </source>
</evidence>
<dbReference type="Gene3D" id="3.90.1680.10">
    <property type="entry name" value="SOS response associated peptidase-like"/>
    <property type="match status" value="1"/>
</dbReference>
<evidence type="ECO:0000256" key="1">
    <source>
        <dbReference type="ARBA" id="ARBA00008136"/>
    </source>
</evidence>
<dbReference type="Proteomes" id="UP000271374">
    <property type="component" value="Unassembled WGS sequence"/>
</dbReference>
<dbReference type="InterPro" id="IPR036590">
    <property type="entry name" value="SRAP-like"/>
</dbReference>
<dbReference type="PANTHER" id="PTHR13604">
    <property type="entry name" value="DC12-RELATED"/>
    <property type="match status" value="1"/>
</dbReference>
<dbReference type="GO" id="GO:0003697">
    <property type="term" value="F:single-stranded DNA binding"/>
    <property type="evidence" value="ECO:0007669"/>
    <property type="project" value="InterPro"/>
</dbReference>
<dbReference type="OrthoDB" id="9782620at2"/>
<keyword evidence="3" id="KW-0227">DNA damage</keyword>
<dbReference type="GO" id="GO:0008233">
    <property type="term" value="F:peptidase activity"/>
    <property type="evidence" value="ECO:0007669"/>
    <property type="project" value="UniProtKB-KW"/>
</dbReference>
<evidence type="ECO:0000256" key="7">
    <source>
        <dbReference type="ARBA" id="ARBA00023239"/>
    </source>
</evidence>
<evidence type="ECO:0000256" key="5">
    <source>
        <dbReference type="ARBA" id="ARBA00023124"/>
    </source>
</evidence>
<evidence type="ECO:0000313" key="9">
    <source>
        <dbReference type="EMBL" id="RTR35698.1"/>
    </source>
</evidence>
<evidence type="ECO:0000256" key="6">
    <source>
        <dbReference type="ARBA" id="ARBA00023125"/>
    </source>
</evidence>
<dbReference type="GO" id="GO:0106300">
    <property type="term" value="P:protein-DNA covalent cross-linking repair"/>
    <property type="evidence" value="ECO:0007669"/>
    <property type="project" value="InterPro"/>
</dbReference>
<dbReference type="EMBL" id="RXNT01000002">
    <property type="protein sequence ID" value="RTR35698.1"/>
    <property type="molecule type" value="Genomic_DNA"/>
</dbReference>
<keyword evidence="2 8" id="KW-0645">Protease</keyword>
<comment type="caution">
    <text evidence="9">The sequence shown here is derived from an EMBL/GenBank/DDBJ whole genome shotgun (WGS) entry which is preliminary data.</text>
</comment>
<evidence type="ECO:0000313" key="10">
    <source>
        <dbReference type="Proteomes" id="UP000271374"/>
    </source>
</evidence>
<evidence type="ECO:0000256" key="3">
    <source>
        <dbReference type="ARBA" id="ARBA00022763"/>
    </source>
</evidence>
<name>A0A431WJK3_9BACI</name>
<dbReference type="AlphaFoldDB" id="A0A431WJK3"/>
<keyword evidence="7" id="KW-0456">Lyase</keyword>
<dbReference type="InterPro" id="IPR003738">
    <property type="entry name" value="SRAP"/>
</dbReference>